<dbReference type="PATRIC" id="fig|408015.6.peg.3206"/>
<dbReference type="InterPro" id="IPR012338">
    <property type="entry name" value="Beta-lactam/transpept-like"/>
</dbReference>
<dbReference type="Pfam" id="PF00144">
    <property type="entry name" value="Beta-lactamase"/>
    <property type="match status" value="1"/>
</dbReference>
<dbReference type="Gene3D" id="3.40.710.10">
    <property type="entry name" value="DD-peptidase/beta-lactamase superfamily"/>
    <property type="match status" value="1"/>
</dbReference>
<gene>
    <name evidence="3" type="ORF">SXIM_31660</name>
</gene>
<dbReference type="EMBL" id="CP009922">
    <property type="protein sequence ID" value="AKG44550.1"/>
    <property type="molecule type" value="Genomic_DNA"/>
</dbReference>
<accession>A0A0F7FX81</accession>
<dbReference type="RefSeq" id="WP_078846937.1">
    <property type="nucleotide sequence ID" value="NZ_CP009922.3"/>
</dbReference>
<feature type="domain" description="Beta-lactamase-related" evidence="2">
    <location>
        <begin position="84"/>
        <end position="390"/>
    </location>
</feature>
<keyword evidence="4" id="KW-1185">Reference proteome</keyword>
<dbReference type="PANTHER" id="PTHR46825">
    <property type="entry name" value="D-ALANYL-D-ALANINE-CARBOXYPEPTIDASE/ENDOPEPTIDASE AMPH"/>
    <property type="match status" value="1"/>
</dbReference>
<sequence length="437" mass="45823">MGAVRDGESGGGRRNGGAARRTAWTRAGLAATGLGAIAAVALLAPGGGAAVAGAAESGGAGHGDRVARQLQRDTQAVVTAGATGVTAETVDADGRRSTARAGVDDLERRGEVPEDAYYRIGSDTKTFTAVVALQLVEEGRLALEDTVEELLPGVVTGNGNDGGRITVTNLLRHTSGLPNYTDILFLSDLDAFTPENYRETRFSTSDNAEKVALAMTEAPGWLPDAADPQGETRWAYSNTNYILAGMIIEKVTGHPWEHEVHERIIEPLGLAHTLTPGTSAYVPRPTATGYMQFPGRQELTDTSVMADAGADGAIISTTRDMNTFLRALLGGELLEPGTLELMKETVPADDFAPGGGYGLGIAWRPVEGASPQRCADGGLWFHGGTSFGTVSETGVSADGRYSAAAAEYTLWLDDQDKAQEQFRAGIDLVDRAVCGVR</sequence>
<dbReference type="SUPFAM" id="SSF56601">
    <property type="entry name" value="beta-lactamase/transpeptidase-like"/>
    <property type="match status" value="1"/>
</dbReference>
<dbReference type="InterPro" id="IPR001466">
    <property type="entry name" value="Beta-lactam-related"/>
</dbReference>
<feature type="region of interest" description="Disordered" evidence="1">
    <location>
        <begin position="1"/>
        <end position="21"/>
    </location>
</feature>
<dbReference type="AlphaFoldDB" id="A0A0F7FX81"/>
<dbReference type="HOGENOM" id="CLU_020027_2_3_11"/>
<evidence type="ECO:0000313" key="4">
    <source>
        <dbReference type="Proteomes" id="UP000034034"/>
    </source>
</evidence>
<evidence type="ECO:0000256" key="1">
    <source>
        <dbReference type="SAM" id="MobiDB-lite"/>
    </source>
</evidence>
<dbReference type="PANTHER" id="PTHR46825:SF7">
    <property type="entry name" value="D-ALANYL-D-ALANINE CARBOXYPEPTIDASE"/>
    <property type="match status" value="1"/>
</dbReference>
<dbReference type="Proteomes" id="UP000034034">
    <property type="component" value="Chromosome"/>
</dbReference>
<evidence type="ECO:0000313" key="3">
    <source>
        <dbReference type="EMBL" id="AKG44550.1"/>
    </source>
</evidence>
<organism evidence="3 4">
    <name type="scientific">Streptomyces xiamenensis</name>
    <dbReference type="NCBI Taxonomy" id="408015"/>
    <lineage>
        <taxon>Bacteria</taxon>
        <taxon>Bacillati</taxon>
        <taxon>Actinomycetota</taxon>
        <taxon>Actinomycetes</taxon>
        <taxon>Kitasatosporales</taxon>
        <taxon>Streptomycetaceae</taxon>
        <taxon>Streptomyces</taxon>
    </lineage>
</organism>
<dbReference type="InterPro" id="IPR050491">
    <property type="entry name" value="AmpC-like"/>
</dbReference>
<reference evidence="3" key="1">
    <citation type="submission" date="2019-08" db="EMBL/GenBank/DDBJ databases">
        <title>Complete genome sequence of a mangrove-derived Streptomyces xiamenensis.</title>
        <authorList>
            <person name="Xu J."/>
        </authorList>
    </citation>
    <scope>NUCLEOTIDE SEQUENCE</scope>
    <source>
        <strain evidence="3">318</strain>
    </source>
</reference>
<protein>
    <submittedName>
        <fullName evidence="3">Beta-lactamase</fullName>
    </submittedName>
</protein>
<name>A0A0F7FX81_9ACTN</name>
<proteinExistence type="predicted"/>
<dbReference type="KEGG" id="sxi:SXIM_31660"/>
<evidence type="ECO:0000259" key="2">
    <source>
        <dbReference type="Pfam" id="PF00144"/>
    </source>
</evidence>